<comment type="caution">
    <text evidence="2">The sequence shown here is derived from an EMBL/GenBank/DDBJ whole genome shotgun (WGS) entry which is preliminary data.</text>
</comment>
<evidence type="ECO:0000313" key="3">
    <source>
        <dbReference type="Proteomes" id="UP001279734"/>
    </source>
</evidence>
<evidence type="ECO:0000256" key="1">
    <source>
        <dbReference type="SAM" id="MobiDB-lite"/>
    </source>
</evidence>
<feature type="compositionally biased region" description="Basic and acidic residues" evidence="1">
    <location>
        <begin position="1"/>
        <end position="10"/>
    </location>
</feature>
<proteinExistence type="predicted"/>
<sequence length="168" mass="18741">MVNRDNKKASLFESNTPFPIASSSSPNPDYFESPSNDPPLTPKECIFDPFAPGLDDMALAPMSKKLTKDSRNLIPHRLDFKDHDGDVETFSKAALMESDYGTLLEAIVMKHKEMFLVEKYHPQSTDLDLISSPSQLSGVSFICPDAPMKPTARKSMNIDLGLCRKLEF</sequence>
<gene>
    <name evidence="2" type="ORF">Nepgr_030529</name>
</gene>
<protein>
    <submittedName>
        <fullName evidence="2">Uncharacterized protein</fullName>
    </submittedName>
</protein>
<accession>A0AAD3TGU0</accession>
<dbReference type="InterPro" id="IPR038971">
    <property type="entry name" value="SMR11/SMR16"/>
</dbReference>
<dbReference type="PANTHER" id="PTHR36310:SF1">
    <property type="entry name" value="CYCLIN-DEPENDENT PROTEIN KINASE INHIBITOR SMR11"/>
    <property type="match status" value="1"/>
</dbReference>
<dbReference type="PANTHER" id="PTHR36310">
    <property type="entry name" value="CYCLIN-DEPENDENT PROTEIN KINASE INHIBITOR SMR11"/>
    <property type="match status" value="1"/>
</dbReference>
<feature type="region of interest" description="Disordered" evidence="1">
    <location>
        <begin position="1"/>
        <end position="43"/>
    </location>
</feature>
<organism evidence="2 3">
    <name type="scientific">Nepenthes gracilis</name>
    <name type="common">Slender pitcher plant</name>
    <dbReference type="NCBI Taxonomy" id="150966"/>
    <lineage>
        <taxon>Eukaryota</taxon>
        <taxon>Viridiplantae</taxon>
        <taxon>Streptophyta</taxon>
        <taxon>Embryophyta</taxon>
        <taxon>Tracheophyta</taxon>
        <taxon>Spermatophyta</taxon>
        <taxon>Magnoliopsida</taxon>
        <taxon>eudicotyledons</taxon>
        <taxon>Gunneridae</taxon>
        <taxon>Pentapetalae</taxon>
        <taxon>Caryophyllales</taxon>
        <taxon>Nepenthaceae</taxon>
        <taxon>Nepenthes</taxon>
    </lineage>
</organism>
<dbReference type="EMBL" id="BSYO01000035">
    <property type="protein sequence ID" value="GMH28686.1"/>
    <property type="molecule type" value="Genomic_DNA"/>
</dbReference>
<reference evidence="2" key="1">
    <citation type="submission" date="2023-05" db="EMBL/GenBank/DDBJ databases">
        <title>Nepenthes gracilis genome sequencing.</title>
        <authorList>
            <person name="Fukushima K."/>
        </authorList>
    </citation>
    <scope>NUCLEOTIDE SEQUENCE</scope>
    <source>
        <strain evidence="2">SING2019-196</strain>
    </source>
</reference>
<dbReference type="AlphaFoldDB" id="A0AAD3TGU0"/>
<feature type="compositionally biased region" description="Polar residues" evidence="1">
    <location>
        <begin position="12"/>
        <end position="27"/>
    </location>
</feature>
<dbReference type="Proteomes" id="UP001279734">
    <property type="component" value="Unassembled WGS sequence"/>
</dbReference>
<name>A0AAD3TGU0_NEPGR</name>
<evidence type="ECO:0000313" key="2">
    <source>
        <dbReference type="EMBL" id="GMH28686.1"/>
    </source>
</evidence>
<keyword evidence="3" id="KW-1185">Reference proteome</keyword>